<dbReference type="Pfam" id="PF19607">
    <property type="entry name" value="DUF6112"/>
    <property type="match status" value="1"/>
</dbReference>
<evidence type="ECO:0000256" key="1">
    <source>
        <dbReference type="SAM" id="Phobius"/>
    </source>
</evidence>
<dbReference type="EMBL" id="JABMCI010000035">
    <property type="protein sequence ID" value="NUU15831.1"/>
    <property type="molecule type" value="Genomic_DNA"/>
</dbReference>
<keyword evidence="1" id="KW-0812">Transmembrane</keyword>
<dbReference type="RefSeq" id="WP_175345739.1">
    <property type="nucleotide sequence ID" value="NZ_JABMCI010000035.1"/>
</dbReference>
<gene>
    <name evidence="2" type="ORF">HP550_01020</name>
</gene>
<feature type="transmembrane region" description="Helical" evidence="1">
    <location>
        <begin position="76"/>
        <end position="99"/>
    </location>
</feature>
<evidence type="ECO:0000313" key="3">
    <source>
        <dbReference type="Proteomes" id="UP000565724"/>
    </source>
</evidence>
<dbReference type="AlphaFoldDB" id="A0A7Y6DUW5"/>
<comment type="caution">
    <text evidence="2">The sequence shown here is derived from an EMBL/GenBank/DDBJ whole genome shotgun (WGS) entry which is preliminary data.</text>
</comment>
<reference evidence="2 3" key="1">
    <citation type="submission" date="2020-05" db="EMBL/GenBank/DDBJ databases">
        <title>Genome Sequencing of Type Strains.</title>
        <authorList>
            <person name="Lemaire J.F."/>
            <person name="Inderbitzin P."/>
            <person name="Gregorio O.A."/>
            <person name="Collins S.B."/>
            <person name="Wespe N."/>
            <person name="Knight-Connoni V."/>
        </authorList>
    </citation>
    <scope>NUCLEOTIDE SEQUENCE [LARGE SCALE GENOMIC DNA]</scope>
    <source>
        <strain evidence="2 3">ATCC 25174</strain>
    </source>
</reference>
<keyword evidence="1" id="KW-0472">Membrane</keyword>
<protein>
    <recommendedName>
        <fullName evidence="4">Integral membrane protein</fullName>
    </recommendedName>
</protein>
<evidence type="ECO:0000313" key="2">
    <source>
        <dbReference type="EMBL" id="NUU15831.1"/>
    </source>
</evidence>
<keyword evidence="1" id="KW-1133">Transmembrane helix</keyword>
<evidence type="ECO:0008006" key="4">
    <source>
        <dbReference type="Google" id="ProtNLM"/>
    </source>
</evidence>
<organism evidence="2 3">
    <name type="scientific">Cellulomonas humilata</name>
    <dbReference type="NCBI Taxonomy" id="144055"/>
    <lineage>
        <taxon>Bacteria</taxon>
        <taxon>Bacillati</taxon>
        <taxon>Actinomycetota</taxon>
        <taxon>Actinomycetes</taxon>
        <taxon>Micrococcales</taxon>
        <taxon>Cellulomonadaceae</taxon>
        <taxon>Cellulomonas</taxon>
    </lineage>
</organism>
<dbReference type="Proteomes" id="UP000565724">
    <property type="component" value="Unassembled WGS sequence"/>
</dbReference>
<keyword evidence="3" id="KW-1185">Reference proteome</keyword>
<feature type="transmembrane region" description="Helical" evidence="1">
    <location>
        <begin position="38"/>
        <end position="60"/>
    </location>
</feature>
<name>A0A7Y6DUW5_9CELL</name>
<proteinExistence type="predicted"/>
<accession>A0A7Y6DUW5</accession>
<sequence length="103" mass="10043">MTFQSVLVGRLASADPGISPNEDGLPGLAVVKSIVGALMTWGLVACVAGLVVSVIVWAVARQQGNYGYASGGKTGVLIAAGGALLIGGANAIVAFFSGLGAAI</sequence>
<dbReference type="InterPro" id="IPR046094">
    <property type="entry name" value="DUF6112"/>
</dbReference>